<keyword evidence="1" id="KW-0285">Flavoprotein</keyword>
<dbReference type="Gene3D" id="3.50.50.60">
    <property type="entry name" value="FAD/NAD(P)-binding domain"/>
    <property type="match status" value="2"/>
</dbReference>
<name>A0A4Q0P7T2_9FLAO</name>
<dbReference type="PRINTS" id="PR00469">
    <property type="entry name" value="PNDRDTASEII"/>
</dbReference>
<keyword evidence="2" id="KW-0560">Oxidoreductase</keyword>
<evidence type="ECO:0000259" key="3">
    <source>
        <dbReference type="Pfam" id="PF07992"/>
    </source>
</evidence>
<evidence type="ECO:0000313" key="5">
    <source>
        <dbReference type="Proteomes" id="UP000289238"/>
    </source>
</evidence>
<comment type="caution">
    <text evidence="4">The sequence shown here is derived from an EMBL/GenBank/DDBJ whole genome shotgun (WGS) entry which is preliminary data.</text>
</comment>
<proteinExistence type="predicted"/>
<evidence type="ECO:0000256" key="1">
    <source>
        <dbReference type="ARBA" id="ARBA00022630"/>
    </source>
</evidence>
<dbReference type="OrthoDB" id="9806179at2"/>
<dbReference type="GO" id="GO:0016491">
    <property type="term" value="F:oxidoreductase activity"/>
    <property type="evidence" value="ECO:0007669"/>
    <property type="project" value="UniProtKB-KW"/>
</dbReference>
<evidence type="ECO:0000256" key="2">
    <source>
        <dbReference type="ARBA" id="ARBA00023002"/>
    </source>
</evidence>
<dbReference type="RefSeq" id="WP_128757525.1">
    <property type="nucleotide sequence ID" value="NZ_QOVM01000003.1"/>
</dbReference>
<gene>
    <name evidence="4" type="ORF">DSM00_1634</name>
</gene>
<accession>A0A4Q0P7T2</accession>
<sequence length="302" mass="32922">MNLSNSYDVIIVGGSYAGLSAAMALGRSLRSVLIIDANKPCNKQTPHSHNFITQDGEAPHKIAQKAKEQVLKYDTVEFLDDTVIGGNNNGTSFTILTNSGKTVEARKLILATGIKDIMPDIEGFSECWGISAIHCPYCHGYEFRNEKTAIMANGDHAFHVASLVNNLTNELSIYTQGEPDFTDDQLKKLSNNNIAIVTDTIKKLEHTNGSIEKVLFENGSSQMVKAIYAALPFEHHTQLPEMLGCTFDEGGFIKIDLFQKTEIPGIYACGDNAQKMRSISSAVASGTVAGAMVNHELTQEDF</sequence>
<dbReference type="EMBL" id="QOVM01000003">
    <property type="protein sequence ID" value="RXG22535.1"/>
    <property type="molecule type" value="Genomic_DNA"/>
</dbReference>
<dbReference type="Pfam" id="PF07992">
    <property type="entry name" value="Pyr_redox_2"/>
    <property type="match status" value="1"/>
</dbReference>
<dbReference type="PANTHER" id="PTHR48105">
    <property type="entry name" value="THIOREDOXIN REDUCTASE 1-RELATED-RELATED"/>
    <property type="match status" value="1"/>
</dbReference>
<protein>
    <submittedName>
        <fullName evidence="4">Thioredoxin reductase</fullName>
    </submittedName>
</protein>
<dbReference type="PRINTS" id="PR00368">
    <property type="entry name" value="FADPNR"/>
</dbReference>
<feature type="domain" description="FAD/NAD(P)-binding" evidence="3">
    <location>
        <begin position="7"/>
        <end position="286"/>
    </location>
</feature>
<reference evidence="4 5" key="1">
    <citation type="submission" date="2018-07" db="EMBL/GenBank/DDBJ databases">
        <title>Leeuwenhoekiella genomics.</title>
        <authorList>
            <person name="Tahon G."/>
            <person name="Willems A."/>
        </authorList>
    </citation>
    <scope>NUCLEOTIDE SEQUENCE [LARGE SCALE GENOMIC DNA]</scope>
    <source>
        <strain evidence="4 5">LMG 22550</strain>
    </source>
</reference>
<dbReference type="InterPro" id="IPR023753">
    <property type="entry name" value="FAD/NAD-binding_dom"/>
</dbReference>
<organism evidence="4 5">
    <name type="scientific">Leeuwenhoekiella aequorea</name>
    <dbReference type="NCBI Taxonomy" id="283736"/>
    <lineage>
        <taxon>Bacteria</taxon>
        <taxon>Pseudomonadati</taxon>
        <taxon>Bacteroidota</taxon>
        <taxon>Flavobacteriia</taxon>
        <taxon>Flavobacteriales</taxon>
        <taxon>Flavobacteriaceae</taxon>
        <taxon>Leeuwenhoekiella</taxon>
    </lineage>
</organism>
<dbReference type="InterPro" id="IPR050097">
    <property type="entry name" value="Ferredoxin-NADP_redctase_2"/>
</dbReference>
<evidence type="ECO:0000313" key="4">
    <source>
        <dbReference type="EMBL" id="RXG22535.1"/>
    </source>
</evidence>
<dbReference type="InterPro" id="IPR036188">
    <property type="entry name" value="FAD/NAD-bd_sf"/>
</dbReference>
<keyword evidence="5" id="KW-1185">Reference proteome</keyword>
<dbReference type="AlphaFoldDB" id="A0A4Q0P7T2"/>
<dbReference type="Proteomes" id="UP000289238">
    <property type="component" value="Unassembled WGS sequence"/>
</dbReference>
<dbReference type="SUPFAM" id="SSF51905">
    <property type="entry name" value="FAD/NAD(P)-binding domain"/>
    <property type="match status" value="1"/>
</dbReference>